<name>A0A812NBN3_9DINO</name>
<gene>
    <name evidence="2" type="ORF">SNAT2548_LOCUS15706</name>
</gene>
<keyword evidence="3" id="KW-1185">Reference proteome</keyword>
<feature type="region of interest" description="Disordered" evidence="1">
    <location>
        <begin position="1"/>
        <end position="69"/>
    </location>
</feature>
<protein>
    <submittedName>
        <fullName evidence="2">Uncharacterized protein</fullName>
    </submittedName>
</protein>
<feature type="compositionally biased region" description="Basic and acidic residues" evidence="1">
    <location>
        <begin position="40"/>
        <end position="50"/>
    </location>
</feature>
<proteinExistence type="predicted"/>
<dbReference type="EMBL" id="CAJNDS010002046">
    <property type="protein sequence ID" value="CAE7298345.1"/>
    <property type="molecule type" value="Genomic_DNA"/>
</dbReference>
<sequence length="131" mass="14524">MSKDEQVDSTDITRAEERGQTEELRIKKVRKKKDGKTKKQVHDGDSHDELSMPVARQSQASDADVHGTTSVQAGQNCLLGREAFFGGQRAKVRGASGKQKKKVAGGDREQERASDTCQQDSPCNRVRAHFR</sequence>
<evidence type="ECO:0000313" key="2">
    <source>
        <dbReference type="EMBL" id="CAE7298345.1"/>
    </source>
</evidence>
<feature type="region of interest" description="Disordered" evidence="1">
    <location>
        <begin position="90"/>
        <end position="131"/>
    </location>
</feature>
<feature type="compositionally biased region" description="Basic and acidic residues" evidence="1">
    <location>
        <begin position="1"/>
        <end position="26"/>
    </location>
</feature>
<feature type="compositionally biased region" description="Basic and acidic residues" evidence="1">
    <location>
        <begin position="104"/>
        <end position="114"/>
    </location>
</feature>
<evidence type="ECO:0000256" key="1">
    <source>
        <dbReference type="SAM" id="MobiDB-lite"/>
    </source>
</evidence>
<dbReference type="Proteomes" id="UP000604046">
    <property type="component" value="Unassembled WGS sequence"/>
</dbReference>
<evidence type="ECO:0000313" key="3">
    <source>
        <dbReference type="Proteomes" id="UP000604046"/>
    </source>
</evidence>
<feature type="compositionally biased region" description="Polar residues" evidence="1">
    <location>
        <begin position="56"/>
        <end position="69"/>
    </location>
</feature>
<feature type="compositionally biased region" description="Basic residues" evidence="1">
    <location>
        <begin position="27"/>
        <end position="39"/>
    </location>
</feature>
<reference evidence="2" key="1">
    <citation type="submission" date="2021-02" db="EMBL/GenBank/DDBJ databases">
        <authorList>
            <person name="Dougan E. K."/>
            <person name="Rhodes N."/>
            <person name="Thang M."/>
            <person name="Chan C."/>
        </authorList>
    </citation>
    <scope>NUCLEOTIDE SEQUENCE</scope>
</reference>
<accession>A0A812NBN3</accession>
<comment type="caution">
    <text evidence="2">The sequence shown here is derived from an EMBL/GenBank/DDBJ whole genome shotgun (WGS) entry which is preliminary data.</text>
</comment>
<dbReference type="AlphaFoldDB" id="A0A812NBN3"/>
<organism evidence="2 3">
    <name type="scientific">Symbiodinium natans</name>
    <dbReference type="NCBI Taxonomy" id="878477"/>
    <lineage>
        <taxon>Eukaryota</taxon>
        <taxon>Sar</taxon>
        <taxon>Alveolata</taxon>
        <taxon>Dinophyceae</taxon>
        <taxon>Suessiales</taxon>
        <taxon>Symbiodiniaceae</taxon>
        <taxon>Symbiodinium</taxon>
    </lineage>
</organism>